<proteinExistence type="inferred from homology"/>
<dbReference type="PANTHER" id="PTHR38098:SF1">
    <property type="entry name" value="LPS-ASSEMBLY LIPOPROTEIN LPTE"/>
    <property type="match status" value="1"/>
</dbReference>
<comment type="subcellular location">
    <subcellularLocation>
        <location evidence="6">Cell outer membrane</location>
        <topology evidence="6">Lipid-anchor</topology>
    </subcellularLocation>
</comment>
<dbReference type="OrthoDB" id="7349153at2"/>
<reference evidence="7 8" key="1">
    <citation type="submission" date="2017-06" db="EMBL/GenBank/DDBJ databases">
        <title>Genome Sequencing of the methanotroph Methylovulum psychrotolerants str. HV10-M2 isolated from a high-altitude environment.</title>
        <authorList>
            <person name="Mateos-Rivera A."/>
        </authorList>
    </citation>
    <scope>NUCLEOTIDE SEQUENCE [LARGE SCALE GENOMIC DNA]</scope>
    <source>
        <strain evidence="7 8">HV10_M2</strain>
    </source>
</reference>
<dbReference type="GO" id="GO:0015920">
    <property type="term" value="P:lipopolysaccharide transport"/>
    <property type="evidence" value="ECO:0007669"/>
    <property type="project" value="TreeGrafter"/>
</dbReference>
<name>A0A1Z4BXI5_9GAMM</name>
<keyword evidence="3 6" id="KW-0564">Palmitate</keyword>
<keyword evidence="2 6" id="KW-0472">Membrane</keyword>
<dbReference type="Gene3D" id="3.30.160.150">
    <property type="entry name" value="Lipoprotein like domain"/>
    <property type="match status" value="1"/>
</dbReference>
<comment type="subunit">
    <text evidence="6">Component of the lipopolysaccharide transport and assembly complex. Interacts with LptD.</text>
</comment>
<dbReference type="PROSITE" id="PS51257">
    <property type="entry name" value="PROKAR_LIPOPROTEIN"/>
    <property type="match status" value="1"/>
</dbReference>
<protein>
    <recommendedName>
        <fullName evidence="6">LPS-assembly lipoprotein LptE</fullName>
    </recommendedName>
</protein>
<dbReference type="PANTHER" id="PTHR38098">
    <property type="entry name" value="LPS-ASSEMBLY LIPOPROTEIN LPTE"/>
    <property type="match status" value="1"/>
</dbReference>
<dbReference type="EMBL" id="CP022129">
    <property type="protein sequence ID" value="ASF46004.1"/>
    <property type="molecule type" value="Genomic_DNA"/>
</dbReference>
<keyword evidence="1 6" id="KW-0732">Signal</keyword>
<comment type="similarity">
    <text evidence="6">Belongs to the LptE lipoprotein family.</text>
</comment>
<dbReference type="Proteomes" id="UP000197019">
    <property type="component" value="Chromosome"/>
</dbReference>
<dbReference type="GO" id="GO:0009279">
    <property type="term" value="C:cell outer membrane"/>
    <property type="evidence" value="ECO:0007669"/>
    <property type="project" value="UniProtKB-SubCell"/>
</dbReference>
<dbReference type="AlphaFoldDB" id="A0A1Z4BXI5"/>
<evidence type="ECO:0000256" key="4">
    <source>
        <dbReference type="ARBA" id="ARBA00023237"/>
    </source>
</evidence>
<dbReference type="GO" id="GO:1990351">
    <property type="term" value="C:transporter complex"/>
    <property type="evidence" value="ECO:0007669"/>
    <property type="project" value="TreeGrafter"/>
</dbReference>
<accession>A0A1Z4BXI5</accession>
<evidence type="ECO:0000313" key="7">
    <source>
        <dbReference type="EMBL" id="ASF46004.1"/>
    </source>
</evidence>
<gene>
    <name evidence="6" type="primary">lptE</name>
    <name evidence="7" type="ORF">CEK71_07860</name>
</gene>
<dbReference type="GO" id="GO:0043165">
    <property type="term" value="P:Gram-negative-bacterium-type cell outer membrane assembly"/>
    <property type="evidence" value="ECO:0007669"/>
    <property type="project" value="UniProtKB-UniRule"/>
</dbReference>
<dbReference type="Pfam" id="PF04390">
    <property type="entry name" value="LptE"/>
    <property type="match status" value="1"/>
</dbReference>
<keyword evidence="5 6" id="KW-0449">Lipoprotein</keyword>
<evidence type="ECO:0000256" key="5">
    <source>
        <dbReference type="ARBA" id="ARBA00023288"/>
    </source>
</evidence>
<organism evidence="7 8">
    <name type="scientific">Methylovulum psychrotolerans</name>
    <dbReference type="NCBI Taxonomy" id="1704499"/>
    <lineage>
        <taxon>Bacteria</taxon>
        <taxon>Pseudomonadati</taxon>
        <taxon>Pseudomonadota</taxon>
        <taxon>Gammaproteobacteria</taxon>
        <taxon>Methylococcales</taxon>
        <taxon>Methylococcaceae</taxon>
        <taxon>Methylovulum</taxon>
    </lineage>
</organism>
<evidence type="ECO:0000256" key="1">
    <source>
        <dbReference type="ARBA" id="ARBA00022729"/>
    </source>
</evidence>
<evidence type="ECO:0000313" key="8">
    <source>
        <dbReference type="Proteomes" id="UP000197019"/>
    </source>
</evidence>
<dbReference type="InterPro" id="IPR007485">
    <property type="entry name" value="LPS_assembly_LptE"/>
</dbReference>
<evidence type="ECO:0000256" key="3">
    <source>
        <dbReference type="ARBA" id="ARBA00023139"/>
    </source>
</evidence>
<sequence length="164" mass="18329">MAPKAFIVVVALLLAACGYHLRGAVDLPDSLKKVYLNGASMQLREQFRKVLRGVSGELTTSPEAAGVVINVANEISDQRVLSLSARGRSNELELYYRLQYTLVKADGAVVLEGLPVEIKREYFNNQQDIVAKDNEQQVIRNEMLQQAVRIMLDRIRLSLATDKK</sequence>
<keyword evidence="8" id="KW-1185">Reference proteome</keyword>
<dbReference type="KEGG" id="mpsy:CEK71_07860"/>
<comment type="function">
    <text evidence="6">Together with LptD, is involved in the assembly of lipopolysaccharide (LPS) at the surface of the outer membrane. Required for the proper assembly of LptD. Binds LPS and may serve as the LPS recognition site at the outer membrane.</text>
</comment>
<evidence type="ECO:0000256" key="6">
    <source>
        <dbReference type="HAMAP-Rule" id="MF_01186"/>
    </source>
</evidence>
<dbReference type="RefSeq" id="WP_088618878.1">
    <property type="nucleotide sequence ID" value="NZ_CP022129.1"/>
</dbReference>
<keyword evidence="4 6" id="KW-0998">Cell outer membrane</keyword>
<evidence type="ECO:0000256" key="2">
    <source>
        <dbReference type="ARBA" id="ARBA00023136"/>
    </source>
</evidence>
<dbReference type="HAMAP" id="MF_01186">
    <property type="entry name" value="LPS_assembly_LptE"/>
    <property type="match status" value="1"/>
</dbReference>
<dbReference type="GO" id="GO:0001530">
    <property type="term" value="F:lipopolysaccharide binding"/>
    <property type="evidence" value="ECO:0007669"/>
    <property type="project" value="TreeGrafter"/>
</dbReference>